<dbReference type="PANTHER" id="PTHR14237">
    <property type="entry name" value="MOLYBDOPTERIN COFACTOR SULFURASE MOSC"/>
    <property type="match status" value="1"/>
</dbReference>
<dbReference type="Proteomes" id="UP000076738">
    <property type="component" value="Unassembled WGS sequence"/>
</dbReference>
<dbReference type="InterPro" id="IPR015422">
    <property type="entry name" value="PyrdxlP-dep_Trfase_small"/>
</dbReference>
<keyword evidence="2" id="KW-0808">Transferase</keyword>
<dbReference type="STRING" id="1330018.A0A167H5D4"/>
<dbReference type="InterPro" id="IPR000192">
    <property type="entry name" value="Aminotrans_V_dom"/>
</dbReference>
<dbReference type="Gene3D" id="3.90.1150.10">
    <property type="entry name" value="Aspartate Aminotransferase, domain 1"/>
    <property type="match status" value="1"/>
</dbReference>
<accession>A0A167H5D4</accession>
<organism evidence="2 3">
    <name type="scientific">Calocera viscosa (strain TUFC12733)</name>
    <dbReference type="NCBI Taxonomy" id="1330018"/>
    <lineage>
        <taxon>Eukaryota</taxon>
        <taxon>Fungi</taxon>
        <taxon>Dikarya</taxon>
        <taxon>Basidiomycota</taxon>
        <taxon>Agaricomycotina</taxon>
        <taxon>Dacrymycetes</taxon>
        <taxon>Dacrymycetales</taxon>
        <taxon>Dacrymycetaceae</taxon>
        <taxon>Calocera</taxon>
    </lineage>
</organism>
<dbReference type="AlphaFoldDB" id="A0A167H5D4"/>
<dbReference type="PANTHER" id="PTHR14237:SF80">
    <property type="entry name" value="MOLYBDENUM COFACTOR SULFURASE"/>
    <property type="match status" value="1"/>
</dbReference>
<dbReference type="InterPro" id="IPR015424">
    <property type="entry name" value="PyrdxlP-dep_Trfase"/>
</dbReference>
<keyword evidence="3" id="KW-1185">Reference proteome</keyword>
<reference evidence="2 3" key="1">
    <citation type="journal article" date="2016" name="Mol. Biol. Evol.">
        <title>Comparative Genomics of Early-Diverging Mushroom-Forming Fungi Provides Insights into the Origins of Lignocellulose Decay Capabilities.</title>
        <authorList>
            <person name="Nagy L.G."/>
            <person name="Riley R."/>
            <person name="Tritt A."/>
            <person name="Adam C."/>
            <person name="Daum C."/>
            <person name="Floudas D."/>
            <person name="Sun H."/>
            <person name="Yadav J.S."/>
            <person name="Pangilinan J."/>
            <person name="Larsson K.H."/>
            <person name="Matsuura K."/>
            <person name="Barry K."/>
            <person name="Labutti K."/>
            <person name="Kuo R."/>
            <person name="Ohm R.A."/>
            <person name="Bhattacharya S.S."/>
            <person name="Shirouzu T."/>
            <person name="Yoshinaga Y."/>
            <person name="Martin F.M."/>
            <person name="Grigoriev I.V."/>
            <person name="Hibbett D.S."/>
        </authorList>
    </citation>
    <scope>NUCLEOTIDE SEQUENCE [LARGE SCALE GENOMIC DNA]</scope>
    <source>
        <strain evidence="2 3">TUFC12733</strain>
    </source>
</reference>
<evidence type="ECO:0000313" key="2">
    <source>
        <dbReference type="EMBL" id="KZO91251.1"/>
    </source>
</evidence>
<proteinExistence type="predicted"/>
<dbReference type="OrthoDB" id="10264306at2759"/>
<dbReference type="Gene3D" id="3.40.640.10">
    <property type="entry name" value="Type I PLP-dependent aspartate aminotransferase-like (Major domain)"/>
    <property type="match status" value="1"/>
</dbReference>
<feature type="domain" description="Aminotransferase class V" evidence="1">
    <location>
        <begin position="68"/>
        <end position="345"/>
    </location>
</feature>
<dbReference type="Pfam" id="PF00266">
    <property type="entry name" value="Aminotran_5"/>
    <property type="match status" value="1"/>
</dbReference>
<evidence type="ECO:0000259" key="1">
    <source>
        <dbReference type="Pfam" id="PF00266"/>
    </source>
</evidence>
<dbReference type="GO" id="GO:0008265">
    <property type="term" value="F:molybdenum cofactor sulfurtransferase activity"/>
    <property type="evidence" value="ECO:0007669"/>
    <property type="project" value="TreeGrafter"/>
</dbReference>
<evidence type="ECO:0000313" key="3">
    <source>
        <dbReference type="Proteomes" id="UP000076738"/>
    </source>
</evidence>
<dbReference type="InterPro" id="IPR015421">
    <property type="entry name" value="PyrdxlP-dep_Trfase_major"/>
</dbReference>
<protein>
    <submittedName>
        <fullName evidence="2">PLP-dependent transferase</fullName>
    </submittedName>
</protein>
<gene>
    <name evidence="2" type="ORF">CALVIDRAFT_547331</name>
</gene>
<sequence>MSSGDEKVRENAIYDILPSLSSKSPSSAAFQPAYAQFLTTYPEYRDTAAMDTLRKQEFGRLAKCKETYVDYMGGNLYPESLVRAHTEFLATNVMGNTHSVSNSSAISASHAAEARREVLKFFDAPPGYTVIFSANATGALKLIGESYPFGAGSTYLLPSDCHNSVNGIRQFASQAGSDVLYLRCEPNGGINIEDAKIMLRSHAPQPGNSSLYVITGMSNISNTKTPLSIAEHASSLGWHTVVDAAALAPTTPISLRENPAVDAMVVSFYKMFGYPTGIGALIVKESFLKQLRRPWFAGGTVDVVQVPGTLVTMACDMYEQFEDGTINYLGLPAISNGLRFLTPKLPLIPQRLGPLFAYLSTELQKLTHDTTGRPVLKILSRLPSKVPNSKDRWQVVGKEVGFTLSMIFFDPDGQMLPNSFIEHAAAQRRISLRTGCVCNPGGAAAILGIEHNMSLLKPGVTYKDFEHWVGRELGVVRVSLGLATNFEDVWNVLQFARLIGDSKARKGLWDVWVKSKPAH</sequence>
<dbReference type="EMBL" id="KV417326">
    <property type="protein sequence ID" value="KZO91251.1"/>
    <property type="molecule type" value="Genomic_DNA"/>
</dbReference>
<dbReference type="SUPFAM" id="SSF53383">
    <property type="entry name" value="PLP-dependent transferases"/>
    <property type="match status" value="1"/>
</dbReference>
<name>A0A167H5D4_CALVF</name>
<dbReference type="GO" id="GO:0043545">
    <property type="term" value="P:molybdopterin cofactor metabolic process"/>
    <property type="evidence" value="ECO:0007669"/>
    <property type="project" value="TreeGrafter"/>
</dbReference>